<keyword evidence="3" id="KW-1185">Reference proteome</keyword>
<evidence type="ECO:0000313" key="4">
    <source>
        <dbReference type="Proteomes" id="UP000663852"/>
    </source>
</evidence>
<protein>
    <recommendedName>
        <fullName evidence="5">F-box domain-containing protein</fullName>
    </recommendedName>
</protein>
<dbReference type="Proteomes" id="UP000663828">
    <property type="component" value="Unassembled WGS sequence"/>
</dbReference>
<evidence type="ECO:0000313" key="1">
    <source>
        <dbReference type="EMBL" id="CAF1046011.1"/>
    </source>
</evidence>
<evidence type="ECO:0008006" key="5">
    <source>
        <dbReference type="Google" id="ProtNLM"/>
    </source>
</evidence>
<dbReference type="EMBL" id="CAJNOJ010000318">
    <property type="protein sequence ID" value="CAF1395297.1"/>
    <property type="molecule type" value="Genomic_DNA"/>
</dbReference>
<dbReference type="AlphaFoldDB" id="A0A815KGH1"/>
<proteinExistence type="predicted"/>
<evidence type="ECO:0000313" key="3">
    <source>
        <dbReference type="Proteomes" id="UP000663828"/>
    </source>
</evidence>
<evidence type="ECO:0000313" key="2">
    <source>
        <dbReference type="EMBL" id="CAF1395297.1"/>
    </source>
</evidence>
<gene>
    <name evidence="2" type="ORF">EDS130_LOCUS35699</name>
    <name evidence="1" type="ORF">XAT740_LOCUS15521</name>
</gene>
<sequence length="601" mass="71860">MESVRLSQFEDLPDELLLLICSYLNQIEVLICFSSLNIRLTKTITEYTKQIDFNRIPLKLINYFRNEIFPKICSDVQSIILHDDLESRSIGLEIFPNLESIHFLNKFSSKYLRNTKQIQIDLVPADLQNELMEKLFSSNEYSNLQSLSFISYHGSTFSNIKLAKLNQIQQLTITLKNNVDLFELLHLFSSIVQKLHIHILYNGPFKSLTSSLLTLTKLRYFHLKTTFEDAIKFNQLEKLINDSMSLLEYLSIETLTRDENYINGYKWEKCFEKLNQLKTFVCSIRYRCKVNEEIDDQDLIEEKLFKSFSTKFWLYQRKWFIHFYSTVLLITNDNCFVNSFQRNAYRKIFLFTNPYPYKNMDITVDINKMKSTITNYNDISMMYDQKNIYSNVRHLYFDGEHIPIQVKHFNELLHQFQLLTELKLDRLFIDSSLQSSDQIKLRYLNKLIIYHNYEKYPLDINFLDLTSMYNLRYIRIPQASLPHHRQIPKQLETLILTECRDHLFVHTLRYENLRILKLHLDYFDRLLENMGESILHLIKTIYNANQTLESLHLMCPGVNQSKVKIFEKRFNSNNNEYLTAHFDGKSLTIKRLEEFFRRSQS</sequence>
<dbReference type="EMBL" id="CAJNOR010000960">
    <property type="protein sequence ID" value="CAF1046011.1"/>
    <property type="molecule type" value="Genomic_DNA"/>
</dbReference>
<name>A0A815KGH1_ADIRI</name>
<dbReference type="Proteomes" id="UP000663852">
    <property type="component" value="Unassembled WGS sequence"/>
</dbReference>
<reference evidence="2" key="1">
    <citation type="submission" date="2021-02" db="EMBL/GenBank/DDBJ databases">
        <authorList>
            <person name="Nowell W R."/>
        </authorList>
    </citation>
    <scope>NUCLEOTIDE SEQUENCE</scope>
</reference>
<dbReference type="OrthoDB" id="10044407at2759"/>
<accession>A0A815KGH1</accession>
<comment type="caution">
    <text evidence="2">The sequence shown here is derived from an EMBL/GenBank/DDBJ whole genome shotgun (WGS) entry which is preliminary data.</text>
</comment>
<organism evidence="2 4">
    <name type="scientific">Adineta ricciae</name>
    <name type="common">Rotifer</name>
    <dbReference type="NCBI Taxonomy" id="249248"/>
    <lineage>
        <taxon>Eukaryota</taxon>
        <taxon>Metazoa</taxon>
        <taxon>Spiralia</taxon>
        <taxon>Gnathifera</taxon>
        <taxon>Rotifera</taxon>
        <taxon>Eurotatoria</taxon>
        <taxon>Bdelloidea</taxon>
        <taxon>Adinetida</taxon>
        <taxon>Adinetidae</taxon>
        <taxon>Adineta</taxon>
    </lineage>
</organism>